<evidence type="ECO:0000313" key="1">
    <source>
        <dbReference type="EMBL" id="NJP33708.1"/>
    </source>
</evidence>
<proteinExistence type="predicted"/>
<accession>A0ABX0Z9B1</accession>
<dbReference type="Proteomes" id="UP000783871">
    <property type="component" value="Unassembled WGS sequence"/>
</dbReference>
<name>A0ABX0Z9B1_9ACTN</name>
<comment type="caution">
    <text evidence="1">The sequence shown here is derived from an EMBL/GenBank/DDBJ whole genome shotgun (WGS) entry which is preliminary data.</text>
</comment>
<reference evidence="1 2" key="1">
    <citation type="submission" date="2020-03" db="EMBL/GenBank/DDBJ databases">
        <title>WGS of actinomycetes isolated from Thailand.</title>
        <authorList>
            <person name="Thawai C."/>
        </authorList>
    </citation>
    <scope>NUCLEOTIDE SEQUENCE [LARGE SCALE GENOMIC DNA]</scope>
    <source>
        <strain evidence="1 2">HSS6-12</strain>
    </source>
</reference>
<dbReference type="RefSeq" id="WP_168002077.1">
    <property type="nucleotide sequence ID" value="NZ_JAATEO010000018.1"/>
</dbReference>
<keyword evidence="2" id="KW-1185">Reference proteome</keyword>
<sequence length="243" mass="25127">MRNLTIAPDVAEVIGAQRAAELAAGPYLAEYRCTYCRRRGRVDAGEPLHAGVDVGPGYARLWIAHVHCGPAGVRLLPTAALPSLDETEATGFAYAGRAAGGQVVACIVVEIAMSAEVLDERGVADVGERRDLVLTGALAGGMQPAADPLCPPTPEGPLCWRVQLPSGGRGGGVYGRRRLQLLAPLPPIPPGWLDVVAARGGRCGLFLVARAGLTATWTGDLLATLTEAARDGRLVGTTAAVVP</sequence>
<protein>
    <submittedName>
        <fullName evidence="1">Uncharacterized protein</fullName>
    </submittedName>
</protein>
<evidence type="ECO:0000313" key="2">
    <source>
        <dbReference type="Proteomes" id="UP000783871"/>
    </source>
</evidence>
<organism evidence="1 2">
    <name type="scientific">Micromonospora thermarum</name>
    <dbReference type="NCBI Taxonomy" id="2720024"/>
    <lineage>
        <taxon>Bacteria</taxon>
        <taxon>Bacillati</taxon>
        <taxon>Actinomycetota</taxon>
        <taxon>Actinomycetes</taxon>
        <taxon>Micromonosporales</taxon>
        <taxon>Micromonosporaceae</taxon>
        <taxon>Micromonospora</taxon>
    </lineage>
</organism>
<dbReference type="EMBL" id="JAATEO010000018">
    <property type="protein sequence ID" value="NJP33708.1"/>
    <property type="molecule type" value="Genomic_DNA"/>
</dbReference>
<gene>
    <name evidence="1" type="ORF">HCJ94_17390</name>
</gene>